<protein>
    <submittedName>
        <fullName evidence="1">Uncharacterized protein</fullName>
    </submittedName>
</protein>
<organism evidence="1">
    <name type="scientific">viral metagenome</name>
    <dbReference type="NCBI Taxonomy" id="1070528"/>
    <lineage>
        <taxon>unclassified sequences</taxon>
        <taxon>metagenomes</taxon>
        <taxon>organismal metagenomes</taxon>
    </lineage>
</organism>
<proteinExistence type="predicted"/>
<dbReference type="AlphaFoldDB" id="A0A6C0DGD4"/>
<reference evidence="1" key="1">
    <citation type="journal article" date="2020" name="Nature">
        <title>Giant virus diversity and host interactions through global metagenomics.</title>
        <authorList>
            <person name="Schulz F."/>
            <person name="Roux S."/>
            <person name="Paez-Espino D."/>
            <person name="Jungbluth S."/>
            <person name="Walsh D.A."/>
            <person name="Denef V.J."/>
            <person name="McMahon K.D."/>
            <person name="Konstantinidis K.T."/>
            <person name="Eloe-Fadrosh E.A."/>
            <person name="Kyrpides N.C."/>
            <person name="Woyke T."/>
        </authorList>
    </citation>
    <scope>NUCLEOTIDE SEQUENCE</scope>
    <source>
        <strain evidence="1">GVMAG-M-3300023174-182</strain>
    </source>
</reference>
<name>A0A6C0DGD4_9ZZZZ</name>
<sequence length="133" mass="15736">MVSIFSNLPNDIKKHILSFDKHFKIRKGQLISIIPKDDIRFSMLQYTTFQLLTLHEKNANEINFRYNSPNLYNISNRGSENDMVIVLMKISCSVIKYDIFIGHLKPKINDNRIELHSIDDCGWNFFNYCYERA</sequence>
<dbReference type="EMBL" id="MN739614">
    <property type="protein sequence ID" value="QHT15998.1"/>
    <property type="molecule type" value="Genomic_DNA"/>
</dbReference>
<evidence type="ECO:0000313" key="1">
    <source>
        <dbReference type="EMBL" id="QHT15998.1"/>
    </source>
</evidence>
<accession>A0A6C0DGD4</accession>